<proteinExistence type="predicted"/>
<dbReference type="EMBL" id="HBIJ01019188">
    <property type="protein sequence ID" value="CAE0371796.1"/>
    <property type="molecule type" value="Transcribed_RNA"/>
</dbReference>
<feature type="chain" id="PRO_5031092437" evidence="1">
    <location>
        <begin position="21"/>
        <end position="619"/>
    </location>
</feature>
<name>A0A7S3K1A2_9STRA</name>
<reference evidence="2" key="1">
    <citation type="submission" date="2021-01" db="EMBL/GenBank/DDBJ databases">
        <authorList>
            <person name="Corre E."/>
            <person name="Pelletier E."/>
            <person name="Niang G."/>
            <person name="Scheremetjew M."/>
            <person name="Finn R."/>
            <person name="Kale V."/>
            <person name="Holt S."/>
            <person name="Cochrane G."/>
            <person name="Meng A."/>
            <person name="Brown T."/>
            <person name="Cohen L."/>
        </authorList>
    </citation>
    <scope>NUCLEOTIDE SEQUENCE</scope>
    <source>
        <strain evidence="2">CCMP1510</strain>
    </source>
</reference>
<dbReference type="AlphaFoldDB" id="A0A7S3K1A2"/>
<accession>A0A7S3K1A2</accession>
<evidence type="ECO:0000313" key="2">
    <source>
        <dbReference type="EMBL" id="CAE0371796.1"/>
    </source>
</evidence>
<organism evidence="2">
    <name type="scientific">Aureoumbra lagunensis</name>
    <dbReference type="NCBI Taxonomy" id="44058"/>
    <lineage>
        <taxon>Eukaryota</taxon>
        <taxon>Sar</taxon>
        <taxon>Stramenopiles</taxon>
        <taxon>Ochrophyta</taxon>
        <taxon>Pelagophyceae</taxon>
        <taxon>Pelagomonadales</taxon>
        <taxon>Aureoumbra</taxon>
    </lineage>
</organism>
<keyword evidence="1" id="KW-0732">Signal</keyword>
<sequence>MRPRFIIMLVSVVVIGKEHGKEVAEWVRRSHDKISLRKEEAWSTLLENGINDLLKYYKYDKKILQEAVIGKSAGIKENIESLFIKIKQGKSINICTVGSSVTAGHDGFGLTAWPAVLERRLRSFGLNVTVNNQAVGGRNPYPASLCLKNICGLHVDIVLREWQYWSLEDGLSQYGDDVVATPQTAAAHFVERASELSDDHNALVGFVFFDTEKNIGHVPRILIDDYIPKKNVFGDRGVVIFSSFSHAFNHLRQIAPKKRKNKDGKKDCTSLNVGECPLVPYPDGYHSEPLFDVPWKHSSHPSKLFINWHPGSLGHEIVGNQVAYFLGTQVLSLAFNFAPTIKSTITPKAHPAFQSIEQKYALMSANVFCALSTLPSFGSSVGDLINNSTTGQTKWIEEATPFSKRKTMHCQSDNMKQCYNEHNFYDLKCYNLMRPCSYRDSKRGFTGTAAHGPLSIHIPFQSDHQCIVLISEPGYEWSKPVLMANFFHEFSIKINNNQPCNYNDCFTVLQERGGYIQTLRIDLSQQFSPCRPTTISISITPVPSLFTFSNQSTSDLQPKNPPICALAKNGRCEPHGTWRRYEIRCHKHDDDSCSVKRGEQKNRRPPELVSTFIESIIYF</sequence>
<protein>
    <submittedName>
        <fullName evidence="2">Uncharacterized protein</fullName>
    </submittedName>
</protein>
<gene>
    <name evidence="2" type="ORF">ALAG00032_LOCUS12578</name>
</gene>
<feature type="signal peptide" evidence="1">
    <location>
        <begin position="1"/>
        <end position="20"/>
    </location>
</feature>
<evidence type="ECO:0000256" key="1">
    <source>
        <dbReference type="SAM" id="SignalP"/>
    </source>
</evidence>
<dbReference type="SUPFAM" id="SSF52266">
    <property type="entry name" value="SGNH hydrolase"/>
    <property type="match status" value="1"/>
</dbReference>